<comment type="cofactor">
    <cofactor evidence="1">
        <name>FAD</name>
        <dbReference type="ChEBI" id="CHEBI:57692"/>
    </cofactor>
</comment>
<evidence type="ECO:0000256" key="1">
    <source>
        <dbReference type="ARBA" id="ARBA00001974"/>
    </source>
</evidence>
<dbReference type="EMBL" id="KQ030518">
    <property type="protein sequence ID" value="KJZ75315.1"/>
    <property type="molecule type" value="Genomic_DNA"/>
</dbReference>
<evidence type="ECO:0008006" key="10">
    <source>
        <dbReference type="Google" id="ProtNLM"/>
    </source>
</evidence>
<evidence type="ECO:0000256" key="2">
    <source>
        <dbReference type="ARBA" id="ARBA00010139"/>
    </source>
</evidence>
<dbReference type="InterPro" id="IPR050775">
    <property type="entry name" value="FAD-binding_Monooxygenases"/>
</dbReference>
<keyword evidence="3" id="KW-0285">Flavoprotein</keyword>
<protein>
    <recommendedName>
        <fullName evidence="10">FAD/NAD(P)-binding domain-containing protein</fullName>
    </recommendedName>
</protein>
<comment type="similarity">
    <text evidence="2">Belongs to the FAD-binding monooxygenase family.</text>
</comment>
<reference evidence="8 9" key="1">
    <citation type="journal article" date="2014" name="Genome Biol. Evol.">
        <title>Comparative genomics and transcriptomics analyses reveal divergent lifestyle features of nematode endoparasitic fungus Hirsutella minnesotensis.</title>
        <authorList>
            <person name="Lai Y."/>
            <person name="Liu K."/>
            <person name="Zhang X."/>
            <person name="Zhang X."/>
            <person name="Li K."/>
            <person name="Wang N."/>
            <person name="Shu C."/>
            <person name="Wu Y."/>
            <person name="Wang C."/>
            <person name="Bushley K.E."/>
            <person name="Xiang M."/>
            <person name="Liu X."/>
        </authorList>
    </citation>
    <scope>NUCLEOTIDE SEQUENCE [LARGE SCALE GENOMIC DNA]</scope>
    <source>
        <strain evidence="8 9">3608</strain>
    </source>
</reference>
<dbReference type="AlphaFoldDB" id="A0A0F7ZPD6"/>
<dbReference type="Proteomes" id="UP000054481">
    <property type="component" value="Unassembled WGS sequence"/>
</dbReference>
<dbReference type="SUPFAM" id="SSF51905">
    <property type="entry name" value="FAD/NAD(P)-binding domain"/>
    <property type="match status" value="2"/>
</dbReference>
<dbReference type="GO" id="GO:0004499">
    <property type="term" value="F:N,N-dimethylaniline monooxygenase activity"/>
    <property type="evidence" value="ECO:0007669"/>
    <property type="project" value="InterPro"/>
</dbReference>
<evidence type="ECO:0000256" key="5">
    <source>
        <dbReference type="ARBA" id="ARBA00022857"/>
    </source>
</evidence>
<keyword evidence="9" id="KW-1185">Reference proteome</keyword>
<gene>
    <name evidence="8" type="ORF">HIM_05241</name>
</gene>
<name>A0A0F7ZPD6_9HYPO</name>
<dbReference type="GO" id="GO:0050661">
    <property type="term" value="F:NADP binding"/>
    <property type="evidence" value="ECO:0007669"/>
    <property type="project" value="InterPro"/>
</dbReference>
<evidence type="ECO:0000256" key="6">
    <source>
        <dbReference type="ARBA" id="ARBA00023002"/>
    </source>
</evidence>
<keyword evidence="6" id="KW-0560">Oxidoreductase</keyword>
<keyword evidence="7" id="KW-0503">Monooxygenase</keyword>
<dbReference type="OrthoDB" id="66881at2759"/>
<dbReference type="InterPro" id="IPR036188">
    <property type="entry name" value="FAD/NAD-bd_sf"/>
</dbReference>
<evidence type="ECO:0000256" key="7">
    <source>
        <dbReference type="ARBA" id="ARBA00023033"/>
    </source>
</evidence>
<dbReference type="InterPro" id="IPR020946">
    <property type="entry name" value="Flavin_mOase-like"/>
</dbReference>
<dbReference type="PANTHER" id="PTHR43098">
    <property type="entry name" value="L-ORNITHINE N(5)-MONOOXYGENASE-RELATED"/>
    <property type="match status" value="1"/>
</dbReference>
<proteinExistence type="inferred from homology"/>
<dbReference type="Pfam" id="PF00743">
    <property type="entry name" value="FMO-like"/>
    <property type="match status" value="1"/>
</dbReference>
<accession>A0A0F7ZPD6</accession>
<dbReference type="GO" id="GO:0050660">
    <property type="term" value="F:flavin adenine dinucleotide binding"/>
    <property type="evidence" value="ECO:0007669"/>
    <property type="project" value="InterPro"/>
</dbReference>
<organism evidence="8 9">
    <name type="scientific">Hirsutella minnesotensis 3608</name>
    <dbReference type="NCBI Taxonomy" id="1043627"/>
    <lineage>
        <taxon>Eukaryota</taxon>
        <taxon>Fungi</taxon>
        <taxon>Dikarya</taxon>
        <taxon>Ascomycota</taxon>
        <taxon>Pezizomycotina</taxon>
        <taxon>Sordariomycetes</taxon>
        <taxon>Hypocreomycetidae</taxon>
        <taxon>Hypocreales</taxon>
        <taxon>Ophiocordycipitaceae</taxon>
        <taxon>Hirsutella</taxon>
    </lineage>
</organism>
<evidence type="ECO:0000256" key="3">
    <source>
        <dbReference type="ARBA" id="ARBA00022630"/>
    </source>
</evidence>
<evidence type="ECO:0000313" key="8">
    <source>
        <dbReference type="EMBL" id="KJZ75315.1"/>
    </source>
</evidence>
<sequence length="577" mass="65128">MAKEMNGNGHDKRAAFSADLKAHVNGHVNSDDHWERASGFAGIFILKTLRDRGYKVVLYEAGDGLGGTWRWNRYPGAGVDSQVPVYEFSWPEVWKTWNWTTSHPGQQELTAYFDHVDQVFDISKDCRFNTVVTGAEFDVDSGRWMVSTQNGHEARAKYFIPAVGFSAKRFVPDWPGISDFKGVMHHSSFWPENDVVVEGKRCAIIGTGSSGVQLVEAWGPRAGSLVVLQRTPNMALPMRRWALTTEEQEARKVFYPELFRYREQTSIGLHFDWDERLTLSATPKERRRVYEEAWAAGGFHFWAGLFKDNLVSAEANAESYRFWAEKVRERVRDPATRALLAPAEMPHFFGAKRPSVEEEYYEQFNRPSVRLVNVRENPIRRLTETGIELHDGTHLEVDVIAMATGFDTVTGGMTTLNPTSIHKTRLADDWAGGVDTYLGLTVSGYPNMFSLYGAHAPTLLANGPSCAEIQGRWVADMVDKLEVRGAKYVDASREASRRWKAEVKRLNDGMLFPRTRHSNYMGGNAPGKMEEPMCFTGGLPAYTRVIRQALDTMDGFDVVYEQARSEQSGLEIPRLSV</sequence>
<dbReference type="PANTHER" id="PTHR43098:SF3">
    <property type="entry name" value="L-ORNITHINE N(5)-MONOOXYGENASE-RELATED"/>
    <property type="match status" value="1"/>
</dbReference>
<evidence type="ECO:0000256" key="4">
    <source>
        <dbReference type="ARBA" id="ARBA00022827"/>
    </source>
</evidence>
<evidence type="ECO:0000313" key="9">
    <source>
        <dbReference type="Proteomes" id="UP000054481"/>
    </source>
</evidence>
<dbReference type="Gene3D" id="3.50.50.60">
    <property type="entry name" value="FAD/NAD(P)-binding domain"/>
    <property type="match status" value="2"/>
</dbReference>
<keyword evidence="4" id="KW-0274">FAD</keyword>
<keyword evidence="5" id="KW-0521">NADP</keyword>